<evidence type="ECO:0000313" key="12">
    <source>
        <dbReference type="EMBL" id="GBP05088.1"/>
    </source>
</evidence>
<protein>
    <submittedName>
        <fullName evidence="12">Glutamate receptor 1</fullName>
    </submittedName>
</protein>
<keyword evidence="13" id="KW-1185">Reference proteome</keyword>
<evidence type="ECO:0000256" key="4">
    <source>
        <dbReference type="ARBA" id="ARBA00022989"/>
    </source>
</evidence>
<dbReference type="GO" id="GO:0016020">
    <property type="term" value="C:membrane"/>
    <property type="evidence" value="ECO:0007669"/>
    <property type="project" value="UniProtKB-SubCell"/>
</dbReference>
<comment type="caution">
    <text evidence="12">The sequence shown here is derived from an EMBL/GenBank/DDBJ whole genome shotgun (WGS) entry which is preliminary data.</text>
</comment>
<organism evidence="12 13">
    <name type="scientific">Eumeta variegata</name>
    <name type="common">Bagworm moth</name>
    <name type="synonym">Eumeta japonica</name>
    <dbReference type="NCBI Taxonomy" id="151549"/>
    <lineage>
        <taxon>Eukaryota</taxon>
        <taxon>Metazoa</taxon>
        <taxon>Ecdysozoa</taxon>
        <taxon>Arthropoda</taxon>
        <taxon>Hexapoda</taxon>
        <taxon>Insecta</taxon>
        <taxon>Pterygota</taxon>
        <taxon>Neoptera</taxon>
        <taxon>Endopterygota</taxon>
        <taxon>Lepidoptera</taxon>
        <taxon>Glossata</taxon>
        <taxon>Ditrysia</taxon>
        <taxon>Tineoidea</taxon>
        <taxon>Psychidae</taxon>
        <taxon>Oiketicinae</taxon>
        <taxon>Eumeta</taxon>
    </lineage>
</organism>
<evidence type="ECO:0000313" key="13">
    <source>
        <dbReference type="Proteomes" id="UP000299102"/>
    </source>
</evidence>
<dbReference type="STRING" id="151549.A0A4C1SV47"/>
<evidence type="ECO:0000256" key="9">
    <source>
        <dbReference type="ARBA" id="ARBA00023286"/>
    </source>
</evidence>
<accession>A0A4C1SV47</accession>
<evidence type="ECO:0000256" key="7">
    <source>
        <dbReference type="ARBA" id="ARBA00023170"/>
    </source>
</evidence>
<evidence type="ECO:0000256" key="1">
    <source>
        <dbReference type="ARBA" id="ARBA00004141"/>
    </source>
</evidence>
<dbReference type="SUPFAM" id="SSF53850">
    <property type="entry name" value="Periplasmic binding protein-like II"/>
    <property type="match status" value="1"/>
</dbReference>
<dbReference type="Gene3D" id="3.40.190.10">
    <property type="entry name" value="Periplasmic binding protein-like II"/>
    <property type="match status" value="1"/>
</dbReference>
<dbReference type="InterPro" id="IPR019594">
    <property type="entry name" value="Glu/Gly-bd"/>
</dbReference>
<evidence type="ECO:0000256" key="2">
    <source>
        <dbReference type="ARBA" id="ARBA00022448"/>
    </source>
</evidence>
<keyword evidence="4" id="KW-1133">Transmembrane helix</keyword>
<sequence>MGNDAYKGFCKDLAEMLSQKLEIKYEIRLVKDGKYGSENPKVIGGWDGMVGELLRQ</sequence>
<feature type="non-terminal residue" evidence="12">
    <location>
        <position position="56"/>
    </location>
</feature>
<keyword evidence="7 12" id="KW-0675">Receptor</keyword>
<name>A0A4C1SV47_EUMVA</name>
<keyword evidence="9" id="KW-1071">Ligand-gated ion channel</keyword>
<comment type="subcellular location">
    <subcellularLocation>
        <location evidence="1">Membrane</location>
        <topology evidence="1">Multi-pass membrane protein</topology>
    </subcellularLocation>
</comment>
<dbReference type="EMBL" id="BGZK01011022">
    <property type="protein sequence ID" value="GBP05088.1"/>
    <property type="molecule type" value="Genomic_DNA"/>
</dbReference>
<feature type="domain" description="Ionotropic glutamate receptor L-glutamate and glycine-binding" evidence="11">
    <location>
        <begin position="1"/>
        <end position="55"/>
    </location>
</feature>
<evidence type="ECO:0000256" key="8">
    <source>
        <dbReference type="ARBA" id="ARBA00023180"/>
    </source>
</evidence>
<gene>
    <name evidence="12" type="primary">GluRIA</name>
    <name evidence="12" type="ORF">EVAR_71568_1</name>
</gene>
<evidence type="ECO:0000259" key="11">
    <source>
        <dbReference type="SMART" id="SM00918"/>
    </source>
</evidence>
<keyword evidence="3" id="KW-0812">Transmembrane</keyword>
<evidence type="ECO:0000256" key="3">
    <source>
        <dbReference type="ARBA" id="ARBA00022692"/>
    </source>
</evidence>
<dbReference type="SMART" id="SM00918">
    <property type="entry name" value="Lig_chan-Glu_bd"/>
    <property type="match status" value="1"/>
</dbReference>
<keyword evidence="5" id="KW-0406">Ion transport</keyword>
<keyword evidence="8" id="KW-0325">Glycoprotein</keyword>
<reference evidence="12 13" key="1">
    <citation type="journal article" date="2019" name="Commun. Biol.">
        <title>The bagworm genome reveals a unique fibroin gene that provides high tensile strength.</title>
        <authorList>
            <person name="Kono N."/>
            <person name="Nakamura H."/>
            <person name="Ohtoshi R."/>
            <person name="Tomita M."/>
            <person name="Numata K."/>
            <person name="Arakawa K."/>
        </authorList>
    </citation>
    <scope>NUCLEOTIDE SEQUENCE [LARGE SCALE GENOMIC DNA]</scope>
</reference>
<evidence type="ECO:0000256" key="5">
    <source>
        <dbReference type="ARBA" id="ARBA00023065"/>
    </source>
</evidence>
<dbReference type="AlphaFoldDB" id="A0A4C1SV47"/>
<dbReference type="Pfam" id="PF10613">
    <property type="entry name" value="Lig_chan-Glu_bd"/>
    <property type="match status" value="1"/>
</dbReference>
<dbReference type="OrthoDB" id="8122473at2759"/>
<keyword evidence="10" id="KW-0407">Ion channel</keyword>
<evidence type="ECO:0000256" key="6">
    <source>
        <dbReference type="ARBA" id="ARBA00023136"/>
    </source>
</evidence>
<dbReference type="Proteomes" id="UP000299102">
    <property type="component" value="Unassembled WGS sequence"/>
</dbReference>
<evidence type="ECO:0000256" key="10">
    <source>
        <dbReference type="ARBA" id="ARBA00023303"/>
    </source>
</evidence>
<keyword evidence="2" id="KW-0813">Transport</keyword>
<proteinExistence type="predicted"/>
<keyword evidence="6" id="KW-0472">Membrane</keyword>
<dbReference type="GO" id="GO:0015276">
    <property type="term" value="F:ligand-gated monoatomic ion channel activity"/>
    <property type="evidence" value="ECO:0007669"/>
    <property type="project" value="InterPro"/>
</dbReference>